<protein>
    <submittedName>
        <fullName evidence="1">Uncharacterized protein</fullName>
    </submittedName>
</protein>
<dbReference type="Proteomes" id="UP000219338">
    <property type="component" value="Unassembled WGS sequence"/>
</dbReference>
<evidence type="ECO:0000313" key="1">
    <source>
        <dbReference type="EMBL" id="SJL07404.1"/>
    </source>
</evidence>
<evidence type="ECO:0000313" key="2">
    <source>
        <dbReference type="Proteomes" id="UP000219338"/>
    </source>
</evidence>
<gene>
    <name evidence="1" type="ORF">ARMOST_10751</name>
</gene>
<name>A0A284RF78_ARMOS</name>
<proteinExistence type="predicted"/>
<accession>A0A284RF78</accession>
<reference evidence="2" key="1">
    <citation type="journal article" date="2017" name="Nat. Ecol. Evol.">
        <title>Genome expansion and lineage-specific genetic innovations in the forest pathogenic fungi Armillaria.</title>
        <authorList>
            <person name="Sipos G."/>
            <person name="Prasanna A.N."/>
            <person name="Walter M.C."/>
            <person name="O'Connor E."/>
            <person name="Balint B."/>
            <person name="Krizsan K."/>
            <person name="Kiss B."/>
            <person name="Hess J."/>
            <person name="Varga T."/>
            <person name="Slot J."/>
            <person name="Riley R."/>
            <person name="Boka B."/>
            <person name="Rigling D."/>
            <person name="Barry K."/>
            <person name="Lee J."/>
            <person name="Mihaltcheva S."/>
            <person name="LaButti K."/>
            <person name="Lipzen A."/>
            <person name="Waldron R."/>
            <person name="Moloney N.M."/>
            <person name="Sperisen C."/>
            <person name="Kredics L."/>
            <person name="Vagvoelgyi C."/>
            <person name="Patrignani A."/>
            <person name="Fitzpatrick D."/>
            <person name="Nagy I."/>
            <person name="Doyle S."/>
            <person name="Anderson J.B."/>
            <person name="Grigoriev I.V."/>
            <person name="Gueldener U."/>
            <person name="Muensterkoetter M."/>
            <person name="Nagy L.G."/>
        </authorList>
    </citation>
    <scope>NUCLEOTIDE SEQUENCE [LARGE SCALE GENOMIC DNA]</scope>
    <source>
        <strain evidence="2">C18/9</strain>
    </source>
</reference>
<dbReference type="OrthoDB" id="10436081at2759"/>
<dbReference type="AlphaFoldDB" id="A0A284RF78"/>
<sequence>MHKARYSSHDKIQIGSYISDLFPFVTGYLSEIVRVFWTRYQPFQADFPDSSRVACFRRHHFFVATSHPPAPRTVRMLRYFRRIGSPMRHWAALYGHTRMAAVVLNIEDPPNSNLSSCIHHDFLPYMHVRWVTKAHRLFYLDDAASSASLTGITVIRRQAGYILAVTVLIGLANCARGDGLWRDRRTPGTEVVFLWKLQQCDGTNRKIWLNSTPKAKYNVIKVTPSGRRDSLVDLSVCPRISHVNDMPSGRGNANVPRLLSFQWVFYQHFSKEGEAKRFDIIDLS</sequence>
<dbReference type="EMBL" id="FUEG01000008">
    <property type="protein sequence ID" value="SJL07404.1"/>
    <property type="molecule type" value="Genomic_DNA"/>
</dbReference>
<keyword evidence="2" id="KW-1185">Reference proteome</keyword>
<organism evidence="1 2">
    <name type="scientific">Armillaria ostoyae</name>
    <name type="common">Armillaria root rot fungus</name>
    <dbReference type="NCBI Taxonomy" id="47428"/>
    <lineage>
        <taxon>Eukaryota</taxon>
        <taxon>Fungi</taxon>
        <taxon>Dikarya</taxon>
        <taxon>Basidiomycota</taxon>
        <taxon>Agaricomycotina</taxon>
        <taxon>Agaricomycetes</taxon>
        <taxon>Agaricomycetidae</taxon>
        <taxon>Agaricales</taxon>
        <taxon>Marasmiineae</taxon>
        <taxon>Physalacriaceae</taxon>
        <taxon>Armillaria</taxon>
    </lineage>
</organism>